<name>A0A368FZM3_ANCCA</name>
<dbReference type="AlphaFoldDB" id="A0A368FZM3"/>
<evidence type="ECO:0008006" key="9">
    <source>
        <dbReference type="Google" id="ProtNLM"/>
    </source>
</evidence>
<keyword evidence="3 6" id="KW-1133">Transmembrane helix</keyword>
<dbReference type="InterPro" id="IPR051617">
    <property type="entry name" value="UNC-93-like_regulator"/>
</dbReference>
<keyword evidence="4 6" id="KW-0472">Membrane</keyword>
<accession>A0A368FZM3</accession>
<evidence type="ECO:0000256" key="4">
    <source>
        <dbReference type="ARBA" id="ARBA00023136"/>
    </source>
</evidence>
<dbReference type="PANTHER" id="PTHR23294:SF0">
    <property type="entry name" value="UNC93-LIKE PROTEIN MFSD11"/>
    <property type="match status" value="1"/>
</dbReference>
<dbReference type="Pfam" id="PF05978">
    <property type="entry name" value="UNC-93"/>
    <property type="match status" value="2"/>
</dbReference>
<feature type="transmembrane region" description="Helical" evidence="6">
    <location>
        <begin position="37"/>
        <end position="58"/>
    </location>
</feature>
<dbReference type="PANTHER" id="PTHR23294">
    <property type="entry name" value="ET TRANSLATION PRODUCT-RELATED"/>
    <property type="match status" value="1"/>
</dbReference>
<proteinExistence type="predicted"/>
<keyword evidence="2 6" id="KW-0812">Transmembrane</keyword>
<comment type="subcellular location">
    <subcellularLocation>
        <location evidence="1">Membrane</location>
        <topology evidence="1">Multi-pass membrane protein</topology>
    </subcellularLocation>
</comment>
<comment type="caution">
    <text evidence="7">The sequence shown here is derived from an EMBL/GenBank/DDBJ whole genome shotgun (WGS) entry which is preliminary data.</text>
</comment>
<dbReference type="Proteomes" id="UP000252519">
    <property type="component" value="Unassembled WGS sequence"/>
</dbReference>
<keyword evidence="8" id="KW-1185">Reference proteome</keyword>
<keyword evidence="5" id="KW-0325">Glycoprotein</keyword>
<evidence type="ECO:0000313" key="7">
    <source>
        <dbReference type="EMBL" id="RCN37641.1"/>
    </source>
</evidence>
<dbReference type="OrthoDB" id="196103at2759"/>
<dbReference type="STRING" id="29170.A0A368FZM3"/>
<evidence type="ECO:0000256" key="6">
    <source>
        <dbReference type="SAM" id="Phobius"/>
    </source>
</evidence>
<dbReference type="GO" id="GO:0016020">
    <property type="term" value="C:membrane"/>
    <property type="evidence" value="ECO:0007669"/>
    <property type="project" value="UniProtKB-SubCell"/>
</dbReference>
<protein>
    <recommendedName>
        <fullName evidence="9">Major facilitator superfamily associated domain-containing protein</fullName>
    </recommendedName>
</protein>
<feature type="transmembrane region" description="Helical" evidence="6">
    <location>
        <begin position="131"/>
        <end position="151"/>
    </location>
</feature>
<evidence type="ECO:0000256" key="5">
    <source>
        <dbReference type="ARBA" id="ARBA00023180"/>
    </source>
</evidence>
<dbReference type="InterPro" id="IPR010291">
    <property type="entry name" value="Ion_channel_UNC-93"/>
</dbReference>
<evidence type="ECO:0000256" key="3">
    <source>
        <dbReference type="ARBA" id="ARBA00022989"/>
    </source>
</evidence>
<gene>
    <name evidence="7" type="ORF">ANCCAN_16453</name>
</gene>
<dbReference type="EMBL" id="JOJR01000453">
    <property type="protein sequence ID" value="RCN37641.1"/>
    <property type="molecule type" value="Genomic_DNA"/>
</dbReference>
<sequence length="170" mass="18187">MPCIQIKLSLPESVLWTGQGTYLSQNSTEKTSGRNSALLWALSEASLTAGGVFLFAVFHSSQTTSNIPTSTVRILYGVFTALSCLAALTFALLRPCGTKKADLEKRQYGALIAGLIFGMLGDRTSKIGRDAIIFLGTVVHLIAFILIFMNFPDDAPLQKTTGSGGLISPR</sequence>
<evidence type="ECO:0000256" key="1">
    <source>
        <dbReference type="ARBA" id="ARBA00004141"/>
    </source>
</evidence>
<reference evidence="7 8" key="1">
    <citation type="submission" date="2014-10" db="EMBL/GenBank/DDBJ databases">
        <title>Draft genome of the hookworm Ancylostoma caninum.</title>
        <authorList>
            <person name="Mitreva M."/>
        </authorList>
    </citation>
    <scope>NUCLEOTIDE SEQUENCE [LARGE SCALE GENOMIC DNA]</scope>
    <source>
        <strain evidence="7 8">Baltimore</strain>
    </source>
</reference>
<evidence type="ECO:0000313" key="8">
    <source>
        <dbReference type="Proteomes" id="UP000252519"/>
    </source>
</evidence>
<organism evidence="7 8">
    <name type="scientific">Ancylostoma caninum</name>
    <name type="common">Dog hookworm</name>
    <dbReference type="NCBI Taxonomy" id="29170"/>
    <lineage>
        <taxon>Eukaryota</taxon>
        <taxon>Metazoa</taxon>
        <taxon>Ecdysozoa</taxon>
        <taxon>Nematoda</taxon>
        <taxon>Chromadorea</taxon>
        <taxon>Rhabditida</taxon>
        <taxon>Rhabditina</taxon>
        <taxon>Rhabditomorpha</taxon>
        <taxon>Strongyloidea</taxon>
        <taxon>Ancylostomatidae</taxon>
        <taxon>Ancylostomatinae</taxon>
        <taxon>Ancylostoma</taxon>
    </lineage>
</organism>
<feature type="transmembrane region" description="Helical" evidence="6">
    <location>
        <begin position="74"/>
        <end position="96"/>
    </location>
</feature>
<evidence type="ECO:0000256" key="2">
    <source>
        <dbReference type="ARBA" id="ARBA00022692"/>
    </source>
</evidence>